<sequence length="447" mass="48057">MTPLLIRGATVLTMDAALGDLLDADVRVERGRITAVGHGLADAGAEVLDAHGMLLLPGLIDTHTHMWQGPLKGLGAAMWGMADYHRHIFSLREAFTAEDMADATFATGVEMLDNGITTALDFCHNVMSPAHAERSIEAHARTGQRVLFAYGMLGSIDKLQAEHGWRMEQVRGLARTQPSDPAAMVRLGVALASLEYAGLPLFRQEVELARELGLPMSFHQNVAGQVHELHGAGLLGPDLLPVHCNPILDAELELVAQAGCGISFTPESEVGDGRDTAVIARAHRRGITPSLGVDVPSRVALDLFSQMKLTFWLLRQEEAAAERAAGRWPLARYPGTPRAQPRHLLEYVTVNAARAVGLGEVLGRVAPGCLADLVLLRPGAYEPSLGDPAAHVVLQAGPQDVDSVIVGGALRKRGGRLLHLDRDEARAATRRVRERLFPVSVPALEKP</sequence>
<gene>
    <name evidence="4" type="ORF">EZ242_04420</name>
</gene>
<name>A0A4Z0C071_9BURK</name>
<dbReference type="PANTHER" id="PTHR43794:SF11">
    <property type="entry name" value="AMIDOHYDROLASE-RELATED DOMAIN-CONTAINING PROTEIN"/>
    <property type="match status" value="1"/>
</dbReference>
<dbReference type="Gene3D" id="3.20.20.140">
    <property type="entry name" value="Metal-dependent hydrolases"/>
    <property type="match status" value="1"/>
</dbReference>
<dbReference type="PANTHER" id="PTHR43794">
    <property type="entry name" value="AMINOHYDROLASE SSNA-RELATED"/>
    <property type="match status" value="1"/>
</dbReference>
<dbReference type="InterPro" id="IPR011059">
    <property type="entry name" value="Metal-dep_hydrolase_composite"/>
</dbReference>
<dbReference type="Pfam" id="PF01979">
    <property type="entry name" value="Amidohydro_1"/>
    <property type="match status" value="1"/>
</dbReference>
<dbReference type="OrthoDB" id="9807210at2"/>
<protein>
    <recommendedName>
        <fullName evidence="3">Amidohydrolase-related domain-containing protein</fullName>
    </recommendedName>
</protein>
<proteinExistence type="inferred from homology"/>
<evidence type="ECO:0000313" key="5">
    <source>
        <dbReference type="Proteomes" id="UP000297564"/>
    </source>
</evidence>
<dbReference type="SUPFAM" id="SSF51556">
    <property type="entry name" value="Metallo-dependent hydrolases"/>
    <property type="match status" value="1"/>
</dbReference>
<dbReference type="InterPro" id="IPR032466">
    <property type="entry name" value="Metal_Hydrolase"/>
</dbReference>
<comment type="caution">
    <text evidence="4">The sequence shown here is derived from an EMBL/GenBank/DDBJ whole genome shotgun (WGS) entry which is preliminary data.</text>
</comment>
<accession>A0A4Z0C071</accession>
<dbReference type="EMBL" id="SMLL01000001">
    <property type="protein sequence ID" value="TFZ04997.1"/>
    <property type="molecule type" value="Genomic_DNA"/>
</dbReference>
<dbReference type="InterPro" id="IPR006680">
    <property type="entry name" value="Amidohydro-rel"/>
</dbReference>
<dbReference type="InterPro" id="IPR050287">
    <property type="entry name" value="MTA/SAH_deaminase"/>
</dbReference>
<evidence type="ECO:0000259" key="3">
    <source>
        <dbReference type="Pfam" id="PF01979"/>
    </source>
</evidence>
<comment type="similarity">
    <text evidence="1">Belongs to the metallo-dependent hydrolases superfamily. ATZ/TRZ family.</text>
</comment>
<dbReference type="AlphaFoldDB" id="A0A4Z0C071"/>
<dbReference type="RefSeq" id="WP_135283880.1">
    <property type="nucleotide sequence ID" value="NZ_SMLL01000001.1"/>
</dbReference>
<organism evidence="4 5">
    <name type="scientific">Ramlibacter rhizophilus</name>
    <dbReference type="NCBI Taxonomy" id="1781167"/>
    <lineage>
        <taxon>Bacteria</taxon>
        <taxon>Pseudomonadati</taxon>
        <taxon>Pseudomonadota</taxon>
        <taxon>Betaproteobacteria</taxon>
        <taxon>Burkholderiales</taxon>
        <taxon>Comamonadaceae</taxon>
        <taxon>Ramlibacter</taxon>
    </lineage>
</organism>
<evidence type="ECO:0000256" key="2">
    <source>
        <dbReference type="ARBA" id="ARBA00022801"/>
    </source>
</evidence>
<keyword evidence="2" id="KW-0378">Hydrolase</keyword>
<evidence type="ECO:0000313" key="4">
    <source>
        <dbReference type="EMBL" id="TFZ04997.1"/>
    </source>
</evidence>
<dbReference type="GO" id="GO:0016810">
    <property type="term" value="F:hydrolase activity, acting on carbon-nitrogen (but not peptide) bonds"/>
    <property type="evidence" value="ECO:0007669"/>
    <property type="project" value="InterPro"/>
</dbReference>
<reference evidence="4 5" key="1">
    <citation type="submission" date="2019-03" db="EMBL/GenBank/DDBJ databases">
        <title>Ramlibacter rhizophilus CCTCC AB2015357, whole genome shotgun sequence.</title>
        <authorList>
            <person name="Zhang X."/>
            <person name="Feng G."/>
            <person name="Zhu H."/>
        </authorList>
    </citation>
    <scope>NUCLEOTIDE SEQUENCE [LARGE SCALE GENOMIC DNA]</scope>
    <source>
        <strain evidence="4 5">CCTCC AB2015357</strain>
    </source>
</reference>
<feature type="domain" description="Amidohydrolase-related" evidence="3">
    <location>
        <begin position="55"/>
        <end position="408"/>
    </location>
</feature>
<dbReference type="SUPFAM" id="SSF51338">
    <property type="entry name" value="Composite domain of metallo-dependent hydrolases"/>
    <property type="match status" value="1"/>
</dbReference>
<dbReference type="Gene3D" id="2.30.40.10">
    <property type="entry name" value="Urease, subunit C, domain 1"/>
    <property type="match status" value="1"/>
</dbReference>
<evidence type="ECO:0000256" key="1">
    <source>
        <dbReference type="ARBA" id="ARBA00006745"/>
    </source>
</evidence>
<keyword evidence="5" id="KW-1185">Reference proteome</keyword>
<dbReference type="Proteomes" id="UP000297564">
    <property type="component" value="Unassembled WGS sequence"/>
</dbReference>